<name>A0A562BSW2_9BURK</name>
<evidence type="ECO:0000313" key="2">
    <source>
        <dbReference type="Proteomes" id="UP000318141"/>
    </source>
</evidence>
<accession>A0A562BSW2</accession>
<keyword evidence="2" id="KW-1185">Reference proteome</keyword>
<sequence>MLFDPRSFVQGNDVATPSWSSQRRHPAARRRAADDFLTLPRVPNDVPGRAILTYRVAEDIGELVRSQFETGVLRASDVERPVNAADAFAQAMFAWLNAHRPTCHRLVFELAILERAAAQDELSQFGRDDALDAPLYLGVRLPEENVYVIGDKRAAALRALHPSLIFTAMSVISAADGKSLDLRTPDKLLEQFAMWHWDGDTTLDDESARETMAAYGREDEDAERYLPSAVRGEIATDEFLPRHSHVDVMSKSLTVLNPRLLRAIAASSNGWAADVCHALADLSLMLKRNGKRSAFQQAQWAEPAYAAATVVMRDNDVALEILDDHINHINASGEATLYQSFIPIATEATAIREQFRALGGMLRIVGALDRVLTLITEEATWPSM</sequence>
<dbReference type="AlphaFoldDB" id="A0A562BSW2"/>
<comment type="caution">
    <text evidence="1">The sequence shown here is derived from an EMBL/GenBank/DDBJ whole genome shotgun (WGS) entry which is preliminary data.</text>
</comment>
<dbReference type="OrthoDB" id="9032601at2"/>
<organism evidence="1 2">
    <name type="scientific">Cupriavidus gilardii J11</name>
    <dbReference type="NCBI Taxonomy" id="936133"/>
    <lineage>
        <taxon>Bacteria</taxon>
        <taxon>Pseudomonadati</taxon>
        <taxon>Pseudomonadota</taxon>
        <taxon>Betaproteobacteria</taxon>
        <taxon>Burkholderiales</taxon>
        <taxon>Burkholderiaceae</taxon>
        <taxon>Cupriavidus</taxon>
    </lineage>
</organism>
<evidence type="ECO:0000313" key="1">
    <source>
        <dbReference type="EMBL" id="TWG87890.1"/>
    </source>
</evidence>
<dbReference type="EMBL" id="VLJN01000007">
    <property type="protein sequence ID" value="TWG87890.1"/>
    <property type="molecule type" value="Genomic_DNA"/>
</dbReference>
<dbReference type="InterPro" id="IPR022283">
    <property type="entry name" value="PRTRC_protein-F"/>
</dbReference>
<gene>
    <name evidence="1" type="ORF">L602_001500000230</name>
</gene>
<proteinExistence type="predicted"/>
<dbReference type="NCBIfam" id="TIGR03742">
    <property type="entry name" value="PRTRC_F"/>
    <property type="match status" value="1"/>
</dbReference>
<dbReference type="Proteomes" id="UP000318141">
    <property type="component" value="Unassembled WGS sequence"/>
</dbReference>
<reference evidence="1 2" key="1">
    <citation type="submission" date="2019-07" db="EMBL/GenBank/DDBJ databases">
        <title>Genome sequencing of lignin-degrading bacterial isolates.</title>
        <authorList>
            <person name="Gladden J."/>
        </authorList>
    </citation>
    <scope>NUCLEOTIDE SEQUENCE [LARGE SCALE GENOMIC DNA]</scope>
    <source>
        <strain evidence="1 2">J11</strain>
    </source>
</reference>
<dbReference type="Pfam" id="PF14456">
    <property type="entry name" value="alpha-hel2"/>
    <property type="match status" value="1"/>
</dbReference>
<protein>
    <submittedName>
        <fullName evidence="1">PRTRC genetic system protein F</fullName>
    </submittedName>
</protein>